<sequence length="127" mass="13839">MLGHNAINSHFATLFSRNSLSKSNIQHLGSGSYWFRSLNTSSPASHFSVRLYSQEVVERGKFFLATNHKETAGLHTIYQGCVSCEGSLSAGMCTCPVTALIIPELTSTQARAKSMAVSLCVHWVCNL</sequence>
<gene>
    <name evidence="1" type="ORF">GOP47_0000531</name>
</gene>
<accession>A0A9D4VDQ5</accession>
<comment type="caution">
    <text evidence="1">The sequence shown here is derived from an EMBL/GenBank/DDBJ whole genome shotgun (WGS) entry which is preliminary data.</text>
</comment>
<evidence type="ECO:0000313" key="2">
    <source>
        <dbReference type="Proteomes" id="UP000886520"/>
    </source>
</evidence>
<proteinExistence type="predicted"/>
<keyword evidence="2" id="KW-1185">Reference proteome</keyword>
<dbReference type="OrthoDB" id="6612291at2759"/>
<organism evidence="1 2">
    <name type="scientific">Adiantum capillus-veneris</name>
    <name type="common">Maidenhair fern</name>
    <dbReference type="NCBI Taxonomy" id="13818"/>
    <lineage>
        <taxon>Eukaryota</taxon>
        <taxon>Viridiplantae</taxon>
        <taxon>Streptophyta</taxon>
        <taxon>Embryophyta</taxon>
        <taxon>Tracheophyta</taxon>
        <taxon>Polypodiopsida</taxon>
        <taxon>Polypodiidae</taxon>
        <taxon>Polypodiales</taxon>
        <taxon>Pteridineae</taxon>
        <taxon>Pteridaceae</taxon>
        <taxon>Vittarioideae</taxon>
        <taxon>Adiantum</taxon>
    </lineage>
</organism>
<dbReference type="EMBL" id="JABFUD020000001">
    <property type="protein sequence ID" value="KAI5084362.1"/>
    <property type="molecule type" value="Genomic_DNA"/>
</dbReference>
<name>A0A9D4VDQ5_ADICA</name>
<protein>
    <submittedName>
        <fullName evidence="1">Uncharacterized protein</fullName>
    </submittedName>
</protein>
<evidence type="ECO:0000313" key="1">
    <source>
        <dbReference type="EMBL" id="KAI5084362.1"/>
    </source>
</evidence>
<reference evidence="1" key="1">
    <citation type="submission" date="2021-01" db="EMBL/GenBank/DDBJ databases">
        <title>Adiantum capillus-veneris genome.</title>
        <authorList>
            <person name="Fang Y."/>
            <person name="Liao Q."/>
        </authorList>
    </citation>
    <scope>NUCLEOTIDE SEQUENCE</scope>
    <source>
        <strain evidence="1">H3</strain>
        <tissue evidence="1">Leaf</tissue>
    </source>
</reference>
<dbReference type="AlphaFoldDB" id="A0A9D4VDQ5"/>
<dbReference type="Proteomes" id="UP000886520">
    <property type="component" value="Chromosome 1"/>
</dbReference>